<dbReference type="InterPro" id="IPR012480">
    <property type="entry name" value="Hepar_II_III_C"/>
</dbReference>
<proteinExistence type="predicted"/>
<reference evidence="7 8" key="1">
    <citation type="submission" date="2015-07" db="EMBL/GenBank/DDBJ databases">
        <title>Whole genome sequence of Thermanaerothrix daxensis DSM 23592.</title>
        <authorList>
            <person name="Hemp J."/>
            <person name="Ward L.M."/>
            <person name="Pace L.A."/>
            <person name="Fischer W.W."/>
        </authorList>
    </citation>
    <scope>NUCLEOTIDE SEQUENCE [LARGE SCALE GENOMIC DNA]</scope>
    <source>
        <strain evidence="7 8">GNS-1</strain>
    </source>
</reference>
<organism evidence="7 8">
    <name type="scientific">Thermanaerothrix daxensis</name>
    <dbReference type="NCBI Taxonomy" id="869279"/>
    <lineage>
        <taxon>Bacteria</taxon>
        <taxon>Bacillati</taxon>
        <taxon>Chloroflexota</taxon>
        <taxon>Anaerolineae</taxon>
        <taxon>Anaerolineales</taxon>
        <taxon>Anaerolineaceae</taxon>
        <taxon>Thermanaerothrix</taxon>
    </lineage>
</organism>
<name>A0A0P6Y586_9CHLR</name>
<evidence type="ECO:0000256" key="4">
    <source>
        <dbReference type="ARBA" id="ARBA00023239"/>
    </source>
</evidence>
<dbReference type="STRING" id="869279.SE15_05790"/>
<dbReference type="Gene3D" id="1.50.10.100">
    <property type="entry name" value="Chondroitin AC/alginate lyase"/>
    <property type="match status" value="1"/>
</dbReference>
<evidence type="ECO:0000259" key="6">
    <source>
        <dbReference type="Pfam" id="PF16889"/>
    </source>
</evidence>
<dbReference type="PANTHER" id="PTHR39210:SF1">
    <property type="entry name" value="HEPARIN-SULFATE LYASE"/>
    <property type="match status" value="1"/>
</dbReference>
<comment type="caution">
    <text evidence="7">The sequence shown here is derived from an EMBL/GenBank/DDBJ whole genome shotgun (WGS) entry which is preliminary data.</text>
</comment>
<dbReference type="Pfam" id="PF16889">
    <property type="entry name" value="Hepar_II_III_N"/>
    <property type="match status" value="1"/>
</dbReference>
<dbReference type="Proteomes" id="UP000050544">
    <property type="component" value="Unassembled WGS sequence"/>
</dbReference>
<evidence type="ECO:0000259" key="5">
    <source>
        <dbReference type="Pfam" id="PF07940"/>
    </source>
</evidence>
<accession>A0A0P6Y586</accession>
<protein>
    <submittedName>
        <fullName evidence="7">Uncharacterized protein</fullName>
    </submittedName>
</protein>
<dbReference type="InterPro" id="IPR008929">
    <property type="entry name" value="Chondroitin_lyas"/>
</dbReference>
<dbReference type="OrthoDB" id="7335480at2"/>
<evidence type="ECO:0000256" key="1">
    <source>
        <dbReference type="ARBA" id="ARBA00004418"/>
    </source>
</evidence>
<feature type="domain" description="Heparin-sulfate lyase N-terminal" evidence="6">
    <location>
        <begin position="122"/>
        <end position="319"/>
    </location>
</feature>
<dbReference type="RefSeq" id="WP_054521126.1">
    <property type="nucleotide sequence ID" value="NZ_LGKO01000002.1"/>
</dbReference>
<dbReference type="AlphaFoldDB" id="A0A0P6Y586"/>
<dbReference type="InterPro" id="IPR031680">
    <property type="entry name" value="Hepar_II_III_N"/>
</dbReference>
<dbReference type="GO" id="GO:0016829">
    <property type="term" value="F:lyase activity"/>
    <property type="evidence" value="ECO:0007669"/>
    <property type="project" value="UniProtKB-KW"/>
</dbReference>
<comment type="subcellular location">
    <subcellularLocation>
        <location evidence="1">Periplasm</location>
    </subcellularLocation>
</comment>
<dbReference type="EMBL" id="LGKO01000002">
    <property type="protein sequence ID" value="KPL84581.1"/>
    <property type="molecule type" value="Genomic_DNA"/>
</dbReference>
<evidence type="ECO:0000256" key="2">
    <source>
        <dbReference type="ARBA" id="ARBA00022729"/>
    </source>
</evidence>
<evidence type="ECO:0000313" key="7">
    <source>
        <dbReference type="EMBL" id="KPL84581.1"/>
    </source>
</evidence>
<dbReference type="PANTHER" id="PTHR39210">
    <property type="entry name" value="HEPARIN-SULFATE LYASE"/>
    <property type="match status" value="1"/>
</dbReference>
<gene>
    <name evidence="7" type="ORF">SE15_05790</name>
</gene>
<feature type="domain" description="Heparinase II/III-like C-terminal" evidence="5">
    <location>
        <begin position="409"/>
        <end position="581"/>
    </location>
</feature>
<dbReference type="GO" id="GO:0042597">
    <property type="term" value="C:periplasmic space"/>
    <property type="evidence" value="ECO:0007669"/>
    <property type="project" value="UniProtKB-SubCell"/>
</dbReference>
<keyword evidence="8" id="KW-1185">Reference proteome</keyword>
<dbReference type="SUPFAM" id="SSF48230">
    <property type="entry name" value="Chondroitin AC/alginate lyase"/>
    <property type="match status" value="1"/>
</dbReference>
<keyword evidence="4" id="KW-0456">Lyase</keyword>
<evidence type="ECO:0000256" key="3">
    <source>
        <dbReference type="ARBA" id="ARBA00022764"/>
    </source>
</evidence>
<dbReference type="Gene3D" id="2.70.98.70">
    <property type="match status" value="1"/>
</dbReference>
<keyword evidence="3" id="KW-0574">Periplasm</keyword>
<keyword evidence="2" id="KW-0732">Signal</keyword>
<sequence>MNRLTKAWKILRTLGPTQVALYGVYRAGLASGWWRWATRFRDLELTKAPPVRGRLFEIPDPQHLRAVLGADGSAQVMTLADEIVQGQHRPFGGEPVSLSLEPPQPLMPWDRYGNTVGGKDIKIFWESARLGWVFTLGRAYILTGNEGYARACQHYLERFLRANPVGYGPNWASGQEVALRIPALLFALQVFETSPVFEARFRHQLVIALLEHARRIPPTLIYARAQNNNHLLSEALGLYVAGVMFPEWPEAPKWRKMGWYWLNRALQRQISPDGCYVQNSLNYHRLMLHLALLFARAAEIEGCKLPALTVERLAKAVGWLWERMDEASGKVPNYGHNDGSNVLPFGSCDIADYRPTLQAVGNVFLRSRLLLPGIWDELSLWLGVNPGGINVSLPRSLSPGIIKPRGVTTWALMQGGPCRGRVAHADFMHVDLWANGVNLLLDPGTYAYNLLAPWDNGLAGTPVHNTLSVDGRDQLCRLGRFLWSRDAKVRFLPALSKPNQSWVAEHDGYRALGLIHRRTLSWLGGGHWQVVDDLIPVNSKGQQVHRFDLHWLIRMGEWQWDGKKTRIRVTYPELREQMNLEVRWEAEGDQIQVMAQRLICQGRVVAGPESEFEHLGWFSPSYLVRLPALSFLITWTGRVPFKLVTDIEVGVQG</sequence>
<dbReference type="Pfam" id="PF07940">
    <property type="entry name" value="Hepar_II_III_C"/>
    <property type="match status" value="1"/>
</dbReference>
<evidence type="ECO:0000313" key="8">
    <source>
        <dbReference type="Proteomes" id="UP000050544"/>
    </source>
</evidence>